<feature type="domain" description="EH" evidence="12">
    <location>
        <begin position="14"/>
        <end position="95"/>
    </location>
</feature>
<dbReference type="InterPro" id="IPR018247">
    <property type="entry name" value="EF_Hand_1_Ca_BS"/>
</dbReference>
<dbReference type="InterPro" id="IPR035892">
    <property type="entry name" value="C2_domain_sf"/>
</dbReference>
<dbReference type="PANTHER" id="PTHR46006:SF6">
    <property type="entry name" value="INTERSECTIN-2 ISOFORM X1"/>
    <property type="match status" value="1"/>
</dbReference>
<dbReference type="Pfam" id="PF00621">
    <property type="entry name" value="RhoGEF"/>
    <property type="match status" value="1"/>
</dbReference>
<dbReference type="PROSITE" id="PS50004">
    <property type="entry name" value="C2"/>
    <property type="match status" value="1"/>
</dbReference>
<dbReference type="PANTHER" id="PTHR46006">
    <property type="entry name" value="RHO GUANINE NUCLEOTIDE EXCHANGE FACTOR AT 64C, ISOFORM A"/>
    <property type="match status" value="1"/>
</dbReference>
<dbReference type="InterPro" id="IPR036028">
    <property type="entry name" value="SH3-like_dom_sf"/>
</dbReference>
<evidence type="ECO:0000259" key="12">
    <source>
        <dbReference type="PROSITE" id="PS50031"/>
    </source>
</evidence>
<feature type="domain" description="C2" evidence="10">
    <location>
        <begin position="1367"/>
        <end position="1486"/>
    </location>
</feature>
<name>A0A3S1I391_ELYCH</name>
<evidence type="ECO:0000256" key="5">
    <source>
        <dbReference type="ARBA" id="ARBA00022837"/>
    </source>
</evidence>
<gene>
    <name evidence="14" type="ORF">EGW08_000823</name>
</gene>
<dbReference type="PRINTS" id="PR00499">
    <property type="entry name" value="P67PHOX"/>
</dbReference>
<keyword evidence="3" id="KW-0963">Cytoplasm</keyword>
<dbReference type="GO" id="GO:0035025">
    <property type="term" value="P:positive regulation of Rho protein signal transduction"/>
    <property type="evidence" value="ECO:0007669"/>
    <property type="project" value="TreeGrafter"/>
</dbReference>
<accession>A0A3S1I391</accession>
<dbReference type="Pfam" id="PF14604">
    <property type="entry name" value="SH3_9"/>
    <property type="match status" value="3"/>
</dbReference>
<proteinExistence type="predicted"/>
<evidence type="ECO:0000256" key="1">
    <source>
        <dbReference type="ARBA" id="ARBA00004496"/>
    </source>
</evidence>
<dbReference type="EMBL" id="RQTK01000012">
    <property type="protein sequence ID" value="RUS91393.1"/>
    <property type="molecule type" value="Genomic_DNA"/>
</dbReference>
<dbReference type="Pfam" id="PF16652">
    <property type="entry name" value="PH_13"/>
    <property type="match status" value="1"/>
</dbReference>
<dbReference type="PROSITE" id="PS00018">
    <property type="entry name" value="EF_HAND_1"/>
    <property type="match status" value="2"/>
</dbReference>
<dbReference type="GO" id="GO:0005737">
    <property type="term" value="C:cytoplasm"/>
    <property type="evidence" value="ECO:0007669"/>
    <property type="project" value="UniProtKB-SubCell"/>
</dbReference>
<dbReference type="Pfam" id="PF07653">
    <property type="entry name" value="SH3_2"/>
    <property type="match status" value="1"/>
</dbReference>
<dbReference type="OrthoDB" id="2015333at2759"/>
<reference evidence="14 15" key="1">
    <citation type="submission" date="2019-01" db="EMBL/GenBank/DDBJ databases">
        <title>A draft genome assembly of the solar-powered sea slug Elysia chlorotica.</title>
        <authorList>
            <person name="Cai H."/>
            <person name="Li Q."/>
            <person name="Fang X."/>
            <person name="Li J."/>
            <person name="Curtis N.E."/>
            <person name="Altenburger A."/>
            <person name="Shibata T."/>
            <person name="Feng M."/>
            <person name="Maeda T."/>
            <person name="Schwartz J.A."/>
            <person name="Shigenobu S."/>
            <person name="Lundholm N."/>
            <person name="Nishiyama T."/>
            <person name="Yang H."/>
            <person name="Hasebe M."/>
            <person name="Li S."/>
            <person name="Pierce S.K."/>
            <person name="Wang J."/>
        </authorList>
    </citation>
    <scope>NUCLEOTIDE SEQUENCE [LARGE SCALE GENOMIC DNA]</scope>
    <source>
        <strain evidence="14">EC2010</strain>
        <tissue evidence="14">Whole organism of an adult</tissue>
    </source>
</reference>
<dbReference type="InterPro" id="IPR001452">
    <property type="entry name" value="SH3_domain"/>
</dbReference>
<dbReference type="SMART" id="SM00326">
    <property type="entry name" value="SH3"/>
    <property type="match status" value="5"/>
</dbReference>
<dbReference type="SMART" id="SM00054">
    <property type="entry name" value="EFh"/>
    <property type="match status" value="2"/>
</dbReference>
<feature type="compositionally biased region" description="Basic and acidic residues" evidence="8">
    <location>
        <begin position="623"/>
        <end position="636"/>
    </location>
</feature>
<dbReference type="InterPro" id="IPR051480">
    <property type="entry name" value="Endocytic_GEF_Adapter"/>
</dbReference>
<dbReference type="Gene3D" id="1.20.900.10">
    <property type="entry name" value="Dbl homology (DH) domain"/>
    <property type="match status" value="1"/>
</dbReference>
<dbReference type="CDD" id="cd00052">
    <property type="entry name" value="EH"/>
    <property type="match status" value="2"/>
</dbReference>
<dbReference type="InterPro" id="IPR011992">
    <property type="entry name" value="EF-hand-dom_pair"/>
</dbReference>
<dbReference type="CDD" id="cd11839">
    <property type="entry name" value="SH3_Intersectin_4"/>
    <property type="match status" value="1"/>
</dbReference>
<dbReference type="GO" id="GO:0006897">
    <property type="term" value="P:endocytosis"/>
    <property type="evidence" value="ECO:0007669"/>
    <property type="project" value="UniProtKB-KW"/>
</dbReference>
<dbReference type="InterPro" id="IPR000219">
    <property type="entry name" value="DH_dom"/>
</dbReference>
<dbReference type="SUPFAM" id="SSF50044">
    <property type="entry name" value="SH3-domain"/>
    <property type="match status" value="5"/>
</dbReference>
<dbReference type="Gene3D" id="1.10.238.10">
    <property type="entry name" value="EF-hand"/>
    <property type="match status" value="2"/>
</dbReference>
<dbReference type="Gene3D" id="2.30.29.30">
    <property type="entry name" value="Pleckstrin-homology domain (PH domain)/Phosphotyrosine-binding domain (PTB)"/>
    <property type="match status" value="1"/>
</dbReference>
<dbReference type="Proteomes" id="UP000271974">
    <property type="component" value="Unassembled WGS sequence"/>
</dbReference>
<dbReference type="FunFam" id="2.30.30.40:FF:000072">
    <property type="entry name" value="Unconventional Myosin IB"/>
    <property type="match status" value="1"/>
</dbReference>
<dbReference type="Gene3D" id="2.60.40.150">
    <property type="entry name" value="C2 domain"/>
    <property type="match status" value="1"/>
</dbReference>
<dbReference type="InterPro" id="IPR002048">
    <property type="entry name" value="EF_hand_dom"/>
</dbReference>
<evidence type="ECO:0000313" key="14">
    <source>
        <dbReference type="EMBL" id="RUS91393.1"/>
    </source>
</evidence>
<dbReference type="GO" id="GO:0005509">
    <property type="term" value="F:calcium ion binding"/>
    <property type="evidence" value="ECO:0007669"/>
    <property type="project" value="InterPro"/>
</dbReference>
<feature type="region of interest" description="Disordered" evidence="8">
    <location>
        <begin position="308"/>
        <end position="327"/>
    </location>
</feature>
<evidence type="ECO:0000259" key="10">
    <source>
        <dbReference type="PROSITE" id="PS50004"/>
    </source>
</evidence>
<dbReference type="FunFam" id="1.10.238.10:FF:000055">
    <property type="entry name" value="Intersectin-1 isoform 1"/>
    <property type="match status" value="1"/>
</dbReference>
<feature type="non-terminal residue" evidence="14">
    <location>
        <position position="1511"/>
    </location>
</feature>
<dbReference type="SUPFAM" id="SSF47473">
    <property type="entry name" value="EF-hand"/>
    <property type="match status" value="2"/>
</dbReference>
<feature type="domain" description="SH3" evidence="9">
    <location>
        <begin position="953"/>
        <end position="1012"/>
    </location>
</feature>
<dbReference type="Pfam" id="PF00018">
    <property type="entry name" value="SH3_1"/>
    <property type="match status" value="1"/>
</dbReference>
<evidence type="ECO:0000256" key="2">
    <source>
        <dbReference type="ARBA" id="ARBA00022443"/>
    </source>
</evidence>
<dbReference type="PROSITE" id="PS50002">
    <property type="entry name" value="SH3"/>
    <property type="match status" value="5"/>
</dbReference>
<keyword evidence="5" id="KW-0106">Calcium</keyword>
<dbReference type="SMART" id="SM00239">
    <property type="entry name" value="C2"/>
    <property type="match status" value="1"/>
</dbReference>
<dbReference type="FunFam" id="2.60.40.150:FF:000029">
    <property type="entry name" value="Intersectin 1"/>
    <property type="match status" value="1"/>
</dbReference>
<dbReference type="STRING" id="188477.A0A3S1I391"/>
<evidence type="ECO:0000256" key="6">
    <source>
        <dbReference type="PROSITE-ProRule" id="PRU00192"/>
    </source>
</evidence>
<feature type="domain" description="EF-hand" evidence="13">
    <location>
        <begin position="46"/>
        <end position="81"/>
    </location>
</feature>
<evidence type="ECO:0000259" key="13">
    <source>
        <dbReference type="PROSITE" id="PS50222"/>
    </source>
</evidence>
<dbReference type="InterPro" id="IPR001849">
    <property type="entry name" value="PH_domain"/>
</dbReference>
<dbReference type="GO" id="GO:0005085">
    <property type="term" value="F:guanyl-nucleotide exchange factor activity"/>
    <property type="evidence" value="ECO:0007669"/>
    <property type="project" value="InterPro"/>
</dbReference>
<feature type="region of interest" description="Disordered" evidence="8">
    <location>
        <begin position="344"/>
        <end position="410"/>
    </location>
</feature>
<dbReference type="PROSITE" id="PS50222">
    <property type="entry name" value="EF_HAND_2"/>
    <property type="match status" value="2"/>
</dbReference>
<dbReference type="InterPro" id="IPR011993">
    <property type="entry name" value="PH-like_dom_sf"/>
</dbReference>
<feature type="domain" description="SH3" evidence="9">
    <location>
        <begin position="814"/>
        <end position="874"/>
    </location>
</feature>
<feature type="region of interest" description="Disordered" evidence="8">
    <location>
        <begin position="609"/>
        <end position="636"/>
    </location>
</feature>
<evidence type="ECO:0000259" key="9">
    <source>
        <dbReference type="PROSITE" id="PS50002"/>
    </source>
</evidence>
<evidence type="ECO:0000256" key="4">
    <source>
        <dbReference type="ARBA" id="ARBA00022583"/>
    </source>
</evidence>
<evidence type="ECO:0000256" key="8">
    <source>
        <dbReference type="SAM" id="MobiDB-lite"/>
    </source>
</evidence>
<feature type="domain" description="SH3" evidence="9">
    <location>
        <begin position="662"/>
        <end position="724"/>
    </location>
</feature>
<feature type="compositionally biased region" description="Basic and acidic residues" evidence="8">
    <location>
        <begin position="314"/>
        <end position="327"/>
    </location>
</feature>
<dbReference type="Gene3D" id="2.30.30.40">
    <property type="entry name" value="SH3 Domains"/>
    <property type="match status" value="5"/>
</dbReference>
<dbReference type="Pfam" id="PF12763">
    <property type="entry name" value="EH"/>
    <property type="match status" value="2"/>
</dbReference>
<protein>
    <recommendedName>
        <fullName evidence="16">Intersectin-1</fullName>
    </recommendedName>
</protein>
<dbReference type="SUPFAM" id="SSF49562">
    <property type="entry name" value="C2 domain (Calcium/lipid-binding domain, CaLB)"/>
    <property type="match status" value="1"/>
</dbReference>
<feature type="domain" description="SH3" evidence="9">
    <location>
        <begin position="876"/>
        <end position="940"/>
    </location>
</feature>
<dbReference type="SMART" id="SM00325">
    <property type="entry name" value="RhoGEF"/>
    <property type="match status" value="1"/>
</dbReference>
<dbReference type="CDD" id="cd08375">
    <property type="entry name" value="C2_Intersectin"/>
    <property type="match status" value="1"/>
</dbReference>
<organism evidence="14 15">
    <name type="scientific">Elysia chlorotica</name>
    <name type="common">Eastern emerald elysia</name>
    <name type="synonym">Sea slug</name>
    <dbReference type="NCBI Taxonomy" id="188477"/>
    <lineage>
        <taxon>Eukaryota</taxon>
        <taxon>Metazoa</taxon>
        <taxon>Spiralia</taxon>
        <taxon>Lophotrochozoa</taxon>
        <taxon>Mollusca</taxon>
        <taxon>Gastropoda</taxon>
        <taxon>Heterobranchia</taxon>
        <taxon>Euthyneura</taxon>
        <taxon>Panpulmonata</taxon>
        <taxon>Sacoglossa</taxon>
        <taxon>Placobranchoidea</taxon>
        <taxon>Plakobranchidae</taxon>
        <taxon>Elysia</taxon>
    </lineage>
</organism>
<dbReference type="CDD" id="cd00160">
    <property type="entry name" value="RhoGEF"/>
    <property type="match status" value="1"/>
</dbReference>
<dbReference type="SMART" id="SM00233">
    <property type="entry name" value="PH"/>
    <property type="match status" value="1"/>
</dbReference>
<dbReference type="PRINTS" id="PR00452">
    <property type="entry name" value="SH3DOMAIN"/>
</dbReference>
<comment type="caution">
    <text evidence="14">The sequence shown here is derived from an EMBL/GenBank/DDBJ whole genome shotgun (WGS) entry which is preliminary data.</text>
</comment>
<dbReference type="Pfam" id="PF00168">
    <property type="entry name" value="C2"/>
    <property type="match status" value="1"/>
</dbReference>
<evidence type="ECO:0008006" key="16">
    <source>
        <dbReference type="Google" id="ProtNLM"/>
    </source>
</evidence>
<evidence type="ECO:0000313" key="15">
    <source>
        <dbReference type="Proteomes" id="UP000271974"/>
    </source>
</evidence>
<evidence type="ECO:0000256" key="7">
    <source>
        <dbReference type="SAM" id="Coils"/>
    </source>
</evidence>
<evidence type="ECO:0000256" key="3">
    <source>
        <dbReference type="ARBA" id="ARBA00022490"/>
    </source>
</evidence>
<feature type="domain" description="EF-hand" evidence="13">
    <location>
        <begin position="217"/>
        <end position="252"/>
    </location>
</feature>
<feature type="domain" description="SH3" evidence="9">
    <location>
        <begin position="750"/>
        <end position="808"/>
    </location>
</feature>
<dbReference type="SMART" id="SM00027">
    <property type="entry name" value="EH"/>
    <property type="match status" value="2"/>
</dbReference>
<dbReference type="PROSITE" id="PS50031">
    <property type="entry name" value="EH"/>
    <property type="match status" value="2"/>
</dbReference>
<keyword evidence="15" id="KW-1185">Reference proteome</keyword>
<keyword evidence="7" id="KW-0175">Coiled coil</keyword>
<dbReference type="CDD" id="cd11840">
    <property type="entry name" value="SH3_Intersectin_5"/>
    <property type="match status" value="1"/>
</dbReference>
<sequence>MANAQDTWKVSGEDRVKHDQQFFQLKPINGFVTGTQARDFFMQSGLPTPILGQIWGLADFNNDGKMDKKEFSIAMHLIKKKLQGYELPKSLPASLKADPTPVMGSFAPPVMGGMGPMAPMMGGMSMAPMVQPQASLGTATMTTGSLNMGPRMANGAAGPPLKRLFSCLLNFFLSSGFWAMPHNTKLKHTQTFNANDRNKRGYLLGVEARSILMQSGLSQAYLAQIWTLADIDRDGKLTCDEFCIAMHLSEHARMGHALPTSLPPELIPAKARSGSITSPPANAAFGDLLSGAGMPQPIPVVPVEEPAGTTAEEQGGHELTFEDKRKENFDKGQAELERRRALLREQQQKEEHERLEKERQAAEKRERQRIEAENKRQAELQRQLEKQREKEQAIEEQRRKMQEQREAARREMERQRQMEWERTRKEQLMAEKQREYEQLSTIKSHMANMRNELEAFDAKKVELSQKIGQVQKGVTDFTTSIDGMRVSRDRCLADIDVFEKQTVELNRKLTSLGSEKDALNIQVQTAQASPLSDAHHTVLSSVETKRASIQKLKKDVEQMESDTEARLGEIDCNNAELQVGLLGQERLTATMQNFSLERDLPRLQKLHEERQAQQRKTSLELQQKQKAERDRQERLKHEASQQKYIKLFNALYDLKFQFDISVQKDKYRALYDFSATRDDELTLVAGMEVLVNYSPVPGMEDWYKGEKNGSTGWFPKAYVERTNAMSPSPGLVGPSLSESASVPTTTHIPPEGLLAKAIYPWKARQETDLTFDKDETILVKEQQDMKWFGEANGKSGWFPKAYVKLIGDPCIFTFSTEYYIAMYTYTSDEPSDLTFNEGDMVYVTATTGDWWTGSISDQGKSGIFPANYVKKLEIQVKTKIARVIAPYSATGTGQLSLETGNLINVRQKSPRGWWEGELQVRGQKKKIGWFPANYVKLLGSSSARSTPEPTAASMLATVIALYAYAAQNDDELTFQKDAVITVLSRDNPDWWSGQIDGQTGVFPSNYVTPNPNSSSWVNDTEGKLTKMERKRQQAIEELINTEESYNSDMQLALQVFKQPLMENKIIPKEHVNQIFVNWEELIVCNKKLLQALRVRKKMSGRNGVIVSIGDILCESLPHMDPYMRFCSCQLSAAATLQRVSETVPAFHEFHRACMTNPKVKGVHLSGYMLKPMQRITRYPLLIEKILSSTPVGHADRGSLEEALTLAQELCTQANQCVKEKQNSDSLEWIQANVQCDGLAENIVFNSRTNCLGPRRLLFHGLLYKAKSNKELVGFLFNDFLMLAHTSRQLGPNFGAMHLFDTSIQFKMYRTPIFLNEIQVKKSMDDSEPTLFNLISDRIINFRAISAIERDTWVREIESASKQYKDKAMKKLERAHSGRKVKRPSVGRILVVVQEASHLKASDANGKSDPYCEVSMGSQEHRTKVIPGTLNPRWNASMQFLIRDVERDTLCFTVYDRDLYSPNDFLGRTEINIQDVLVLNGERRGPITKRLILHEVDTGEVVVKLDLQLFES</sequence>
<dbReference type="SUPFAM" id="SSF50729">
    <property type="entry name" value="PH domain-like"/>
    <property type="match status" value="1"/>
</dbReference>
<feature type="domain" description="EH" evidence="12">
    <location>
        <begin position="184"/>
        <end position="273"/>
    </location>
</feature>
<feature type="domain" description="DH" evidence="11">
    <location>
        <begin position="1030"/>
        <end position="1216"/>
    </location>
</feature>
<dbReference type="InterPro" id="IPR000008">
    <property type="entry name" value="C2_dom"/>
</dbReference>
<keyword evidence="2 6" id="KW-0728">SH3 domain</keyword>
<evidence type="ECO:0000259" key="11">
    <source>
        <dbReference type="PROSITE" id="PS50010"/>
    </source>
</evidence>
<feature type="coiled-coil region" evidence="7">
    <location>
        <begin position="1017"/>
        <end position="1044"/>
    </location>
</feature>
<dbReference type="CDD" id="cd11837">
    <property type="entry name" value="SH3_Intersectin_2"/>
    <property type="match status" value="1"/>
</dbReference>
<dbReference type="SUPFAM" id="SSF48065">
    <property type="entry name" value="DBL homology domain (DH-domain)"/>
    <property type="match status" value="1"/>
</dbReference>
<dbReference type="InterPro" id="IPR000261">
    <property type="entry name" value="EH_dom"/>
</dbReference>
<dbReference type="InterPro" id="IPR035899">
    <property type="entry name" value="DBL_dom_sf"/>
</dbReference>
<comment type="subcellular location">
    <subcellularLocation>
        <location evidence="1">Cytoplasm</location>
    </subcellularLocation>
</comment>
<dbReference type="PROSITE" id="PS50010">
    <property type="entry name" value="DH_2"/>
    <property type="match status" value="1"/>
</dbReference>
<keyword evidence="4" id="KW-0254">Endocytosis</keyword>